<feature type="compositionally biased region" description="Acidic residues" evidence="4">
    <location>
        <begin position="208"/>
        <end position="217"/>
    </location>
</feature>
<evidence type="ECO:0000256" key="1">
    <source>
        <dbReference type="ARBA" id="ARBA00004245"/>
    </source>
</evidence>
<dbReference type="Proteomes" id="UP000014760">
    <property type="component" value="Unassembled WGS sequence"/>
</dbReference>
<evidence type="ECO:0000313" key="5">
    <source>
        <dbReference type="EMBL" id="ELT94524.1"/>
    </source>
</evidence>
<dbReference type="EMBL" id="AMQN01012233">
    <property type="status" value="NOT_ANNOTATED_CDS"/>
    <property type="molecule type" value="Genomic_DNA"/>
</dbReference>
<dbReference type="SMART" id="SM00368">
    <property type="entry name" value="LRR_RI"/>
    <property type="match status" value="5"/>
</dbReference>
<feature type="region of interest" description="Disordered" evidence="4">
    <location>
        <begin position="197"/>
        <end position="217"/>
    </location>
</feature>
<name>R7TLH4_CAPTE</name>
<dbReference type="HOGENOM" id="CLU_029623_1_0_1"/>
<keyword evidence="7" id="KW-1185">Reference proteome</keyword>
<accession>R7TLH4</accession>
<evidence type="ECO:0000313" key="7">
    <source>
        <dbReference type="Proteomes" id="UP000014760"/>
    </source>
</evidence>
<dbReference type="InterPro" id="IPR001611">
    <property type="entry name" value="Leu-rich_rpt"/>
</dbReference>
<dbReference type="STRING" id="283909.R7TLH4"/>
<dbReference type="GO" id="GO:0005856">
    <property type="term" value="C:cytoskeleton"/>
    <property type="evidence" value="ECO:0007669"/>
    <property type="project" value="UniProtKB-SubCell"/>
</dbReference>
<dbReference type="EnsemblMetazoa" id="CapteT177270">
    <property type="protein sequence ID" value="CapteP177270"/>
    <property type="gene ID" value="CapteG177270"/>
</dbReference>
<dbReference type="FunCoup" id="R7TLH4">
    <property type="interactions" value="14"/>
</dbReference>
<keyword evidence="3" id="KW-0206">Cytoskeleton</keyword>
<dbReference type="Pfam" id="PF13516">
    <property type="entry name" value="LRR_6"/>
    <property type="match status" value="5"/>
</dbReference>
<dbReference type="OrthoDB" id="341587at2759"/>
<dbReference type="AlphaFoldDB" id="R7TLH4"/>
<evidence type="ECO:0000313" key="6">
    <source>
        <dbReference type="EnsemblMetazoa" id="CapteP177270"/>
    </source>
</evidence>
<reference evidence="5 7" key="2">
    <citation type="journal article" date="2013" name="Nature">
        <title>Insights into bilaterian evolution from three spiralian genomes.</title>
        <authorList>
            <person name="Simakov O."/>
            <person name="Marletaz F."/>
            <person name="Cho S.J."/>
            <person name="Edsinger-Gonzales E."/>
            <person name="Havlak P."/>
            <person name="Hellsten U."/>
            <person name="Kuo D.H."/>
            <person name="Larsson T."/>
            <person name="Lv J."/>
            <person name="Arendt D."/>
            <person name="Savage R."/>
            <person name="Osoegawa K."/>
            <person name="de Jong P."/>
            <person name="Grimwood J."/>
            <person name="Chapman J.A."/>
            <person name="Shapiro H."/>
            <person name="Aerts A."/>
            <person name="Otillar R.P."/>
            <person name="Terry A.Y."/>
            <person name="Boore J.L."/>
            <person name="Grigoriev I.V."/>
            <person name="Lindberg D.R."/>
            <person name="Seaver E.C."/>
            <person name="Weisblat D.A."/>
            <person name="Putnam N.H."/>
            <person name="Rokhsar D.S."/>
        </authorList>
    </citation>
    <scope>NUCLEOTIDE SEQUENCE</scope>
    <source>
        <strain evidence="5 7">I ESC-2004</strain>
    </source>
</reference>
<keyword evidence="2" id="KW-0963">Cytoplasm</keyword>
<evidence type="ECO:0000256" key="2">
    <source>
        <dbReference type="ARBA" id="ARBA00022490"/>
    </source>
</evidence>
<dbReference type="Gene3D" id="3.80.10.10">
    <property type="entry name" value="Ribonuclease Inhibitor"/>
    <property type="match status" value="2"/>
</dbReference>
<evidence type="ECO:0000256" key="3">
    <source>
        <dbReference type="ARBA" id="ARBA00023212"/>
    </source>
</evidence>
<dbReference type="PANTHER" id="PTHR24107">
    <property type="entry name" value="YNEIN REGULATORY COMPLEX SUBUNIT 5"/>
    <property type="match status" value="1"/>
</dbReference>
<feature type="region of interest" description="Disordered" evidence="4">
    <location>
        <begin position="1"/>
        <end position="57"/>
    </location>
</feature>
<evidence type="ECO:0008006" key="8">
    <source>
        <dbReference type="Google" id="ProtNLM"/>
    </source>
</evidence>
<evidence type="ECO:0000256" key="4">
    <source>
        <dbReference type="SAM" id="MobiDB-lite"/>
    </source>
</evidence>
<dbReference type="EMBL" id="AMQN01012230">
    <property type="status" value="NOT_ANNOTATED_CDS"/>
    <property type="molecule type" value="Genomic_DNA"/>
</dbReference>
<dbReference type="EMBL" id="AMQN01012232">
    <property type="status" value="NOT_ANNOTATED_CDS"/>
    <property type="molecule type" value="Genomic_DNA"/>
</dbReference>
<dbReference type="PANTHER" id="PTHR24107:SF20">
    <property type="entry name" value="DYNEIN REGULATORY COMPLEX SUBUNIT 5"/>
    <property type="match status" value="1"/>
</dbReference>
<comment type="subcellular location">
    <subcellularLocation>
        <location evidence="1">Cytoplasm</location>
        <location evidence="1">Cytoskeleton</location>
    </subcellularLocation>
</comment>
<protein>
    <recommendedName>
        <fullName evidence="8">T-complex-associated testis-expressed protein 1</fullName>
    </recommendedName>
</protein>
<sequence length="490" mass="54639">MIEAGETSPTNGSVENGGRAGSVESKKSDAGSNAGNRPDKIPSPVTSNKDNPTADTRNMRRIIAEDPDWSLATVPLLAELCVQHIVANFQHNSKVLNDLLLKHKTKVLERISTDLPLKVTANLVDDEGFWKRCSMARWRICDVSAYNGSWKRMYFERNLQGIIENFVPESTDVTELNEVLPLSSNYIQKLDIQQLLPPVKDTPKGPDDDMSDGDGSEAGDGPEIDHFDFTPVLPKLPFLQEFHVTYGVKDCGMNFEWNLFQFTARDCLYLAKCVAACKTLKVFRLHRSKVDDEKVRVLISYLLDHPSLVHLDLSHNLISDRGARAIGKFINNRSHLTKLNICDNTIRAVGAQAIAHALIKNNTLTDLNMRLNRLGDDGGQAICSALLRNTTLTSINLGSNDLREPTATILSQALVQNSTLRKIDLSCNPLGSDGGKQLQEGMEENEIITHMDLRLTECGQESEYYINQILSQNRDKDRQRRLTDGNDKKG</sequence>
<dbReference type="EMBL" id="AMQN01012231">
    <property type="status" value="NOT_ANNOTATED_CDS"/>
    <property type="molecule type" value="Genomic_DNA"/>
</dbReference>
<dbReference type="SUPFAM" id="SSF52047">
    <property type="entry name" value="RNI-like"/>
    <property type="match status" value="1"/>
</dbReference>
<dbReference type="InterPro" id="IPR052410">
    <property type="entry name" value="DRC5"/>
</dbReference>
<dbReference type="InterPro" id="IPR032675">
    <property type="entry name" value="LRR_dom_sf"/>
</dbReference>
<reference evidence="7" key="1">
    <citation type="submission" date="2012-12" db="EMBL/GenBank/DDBJ databases">
        <authorList>
            <person name="Hellsten U."/>
            <person name="Grimwood J."/>
            <person name="Chapman J.A."/>
            <person name="Shapiro H."/>
            <person name="Aerts A."/>
            <person name="Otillar R.P."/>
            <person name="Terry A.Y."/>
            <person name="Boore J.L."/>
            <person name="Simakov O."/>
            <person name="Marletaz F."/>
            <person name="Cho S.-J."/>
            <person name="Edsinger-Gonzales E."/>
            <person name="Havlak P."/>
            <person name="Kuo D.-H."/>
            <person name="Larsson T."/>
            <person name="Lv J."/>
            <person name="Arendt D."/>
            <person name="Savage R."/>
            <person name="Osoegawa K."/>
            <person name="de Jong P."/>
            <person name="Lindberg D.R."/>
            <person name="Seaver E.C."/>
            <person name="Weisblat D.A."/>
            <person name="Putnam N.H."/>
            <person name="Grigoriev I.V."/>
            <person name="Rokhsar D.S."/>
        </authorList>
    </citation>
    <scope>NUCLEOTIDE SEQUENCE</scope>
    <source>
        <strain evidence="7">I ESC-2004</strain>
    </source>
</reference>
<organism evidence="5">
    <name type="scientific">Capitella teleta</name>
    <name type="common">Polychaete worm</name>
    <dbReference type="NCBI Taxonomy" id="283909"/>
    <lineage>
        <taxon>Eukaryota</taxon>
        <taxon>Metazoa</taxon>
        <taxon>Spiralia</taxon>
        <taxon>Lophotrochozoa</taxon>
        <taxon>Annelida</taxon>
        <taxon>Polychaeta</taxon>
        <taxon>Sedentaria</taxon>
        <taxon>Scolecida</taxon>
        <taxon>Capitellidae</taxon>
        <taxon>Capitella</taxon>
    </lineage>
</organism>
<dbReference type="EMBL" id="KB309387">
    <property type="protein sequence ID" value="ELT94524.1"/>
    <property type="molecule type" value="Genomic_DNA"/>
</dbReference>
<feature type="compositionally biased region" description="Polar residues" evidence="4">
    <location>
        <begin position="44"/>
        <end position="56"/>
    </location>
</feature>
<dbReference type="OMA" id="PVCHVAR"/>
<reference evidence="6" key="3">
    <citation type="submission" date="2015-06" db="UniProtKB">
        <authorList>
            <consortium name="EnsemblMetazoa"/>
        </authorList>
    </citation>
    <scope>IDENTIFICATION</scope>
</reference>
<gene>
    <name evidence="5" type="ORF">CAPTEDRAFT_177270</name>
</gene>
<proteinExistence type="predicted"/>